<keyword evidence="1" id="KW-0812">Transmembrane</keyword>
<dbReference type="EMBL" id="SZYD01000833">
    <property type="protein sequence ID" value="KAD1358625.1"/>
    <property type="molecule type" value="Genomic_DNA"/>
</dbReference>
<dbReference type="AlphaFoldDB" id="A0A5N6LGA5"/>
<keyword evidence="1" id="KW-1133">Transmembrane helix</keyword>
<comment type="caution">
    <text evidence="2">The sequence shown here is derived from an EMBL/GenBank/DDBJ whole genome shotgun (WGS) entry which is preliminary data.</text>
</comment>
<accession>A0A5N6LGA5</accession>
<protein>
    <submittedName>
        <fullName evidence="2">Uncharacterized protein</fullName>
    </submittedName>
</protein>
<keyword evidence="1" id="KW-0472">Membrane</keyword>
<keyword evidence="3" id="KW-1185">Reference proteome</keyword>
<sequence length="147" mass="17297">MFVYPSDRFLDLLEKKLERKRSEDGHDCEECDGERLHHWVNFGVPPGIHELDTRHHVAVCARCTEIGCHCLVISVFLILPHMFLSLFFPYFCRFHHNHPLILDARFPHMDAFDFVTISPWAMAPTETARPYQQTNLSLDCRLNLFEQ</sequence>
<evidence type="ECO:0000313" key="3">
    <source>
        <dbReference type="Proteomes" id="UP000326396"/>
    </source>
</evidence>
<feature type="transmembrane region" description="Helical" evidence="1">
    <location>
        <begin position="71"/>
        <end position="92"/>
    </location>
</feature>
<dbReference type="Proteomes" id="UP000326396">
    <property type="component" value="Unassembled WGS sequence"/>
</dbReference>
<evidence type="ECO:0000313" key="2">
    <source>
        <dbReference type="EMBL" id="KAD1358625.1"/>
    </source>
</evidence>
<organism evidence="2 3">
    <name type="scientific">Mikania micrantha</name>
    <name type="common">bitter vine</name>
    <dbReference type="NCBI Taxonomy" id="192012"/>
    <lineage>
        <taxon>Eukaryota</taxon>
        <taxon>Viridiplantae</taxon>
        <taxon>Streptophyta</taxon>
        <taxon>Embryophyta</taxon>
        <taxon>Tracheophyta</taxon>
        <taxon>Spermatophyta</taxon>
        <taxon>Magnoliopsida</taxon>
        <taxon>eudicotyledons</taxon>
        <taxon>Gunneridae</taxon>
        <taxon>Pentapetalae</taxon>
        <taxon>asterids</taxon>
        <taxon>campanulids</taxon>
        <taxon>Asterales</taxon>
        <taxon>Asteraceae</taxon>
        <taxon>Asteroideae</taxon>
        <taxon>Heliantheae alliance</taxon>
        <taxon>Eupatorieae</taxon>
        <taxon>Mikania</taxon>
    </lineage>
</organism>
<name>A0A5N6LGA5_9ASTR</name>
<reference evidence="2 3" key="1">
    <citation type="submission" date="2019-05" db="EMBL/GenBank/DDBJ databases">
        <title>Mikania micrantha, genome provides insights into the molecular mechanism of rapid growth.</title>
        <authorList>
            <person name="Liu B."/>
        </authorList>
    </citation>
    <scope>NUCLEOTIDE SEQUENCE [LARGE SCALE GENOMIC DNA]</scope>
    <source>
        <strain evidence="2">NLD-2019</strain>
        <tissue evidence="2">Leaf</tissue>
    </source>
</reference>
<evidence type="ECO:0000256" key="1">
    <source>
        <dbReference type="SAM" id="Phobius"/>
    </source>
</evidence>
<proteinExistence type="predicted"/>
<gene>
    <name evidence="2" type="ORF">E3N88_42952</name>
</gene>